<dbReference type="PATRIC" id="fig|1194972.3.peg.848"/>
<keyword evidence="5" id="KW-1185">Reference proteome</keyword>
<organism evidence="4 5">
    <name type="scientific">Mycolicibacterium vaccae ATCC 25954</name>
    <dbReference type="NCBI Taxonomy" id="1194972"/>
    <lineage>
        <taxon>Bacteria</taxon>
        <taxon>Bacillati</taxon>
        <taxon>Actinomycetota</taxon>
        <taxon>Actinomycetes</taxon>
        <taxon>Mycobacteriales</taxon>
        <taxon>Mycobacteriaceae</taxon>
        <taxon>Mycolicibacterium</taxon>
    </lineage>
</organism>
<accession>K0UY69</accession>
<evidence type="ECO:0000313" key="5">
    <source>
        <dbReference type="Proteomes" id="UP000006072"/>
    </source>
</evidence>
<feature type="domain" description="HTH tetR-type" evidence="3">
    <location>
        <begin position="44"/>
        <end position="103"/>
    </location>
</feature>
<evidence type="ECO:0000313" key="4">
    <source>
        <dbReference type="EMBL" id="EJZ11746.1"/>
    </source>
</evidence>
<dbReference type="HOGENOM" id="CLU_069356_46_0_11"/>
<dbReference type="RefSeq" id="WP_003929219.1">
    <property type="nucleotide sequence ID" value="NZ_JH814686.1"/>
</dbReference>
<dbReference type="PROSITE" id="PS01081">
    <property type="entry name" value="HTH_TETR_1"/>
    <property type="match status" value="1"/>
</dbReference>
<protein>
    <submittedName>
        <fullName evidence="4">TetR family transcriptional regulator</fullName>
    </submittedName>
</protein>
<dbReference type="Pfam" id="PF17918">
    <property type="entry name" value="TetR_C_15"/>
    <property type="match status" value="1"/>
</dbReference>
<dbReference type="Pfam" id="PF00440">
    <property type="entry name" value="TetR_N"/>
    <property type="match status" value="1"/>
</dbReference>
<dbReference type="InterPro" id="IPR050109">
    <property type="entry name" value="HTH-type_TetR-like_transc_reg"/>
</dbReference>
<reference evidence="4 5" key="1">
    <citation type="journal article" date="2012" name="J. Bacteriol.">
        <title>Complete Genome Sequence of Mycobacterium vaccae Type Strain ATCC 25954.</title>
        <authorList>
            <person name="Ho Y.S."/>
            <person name="Adroub S.A."/>
            <person name="Abadi M."/>
            <person name="Al Alwan B."/>
            <person name="Alkhateeb R."/>
            <person name="Gao G."/>
            <person name="Ragab A."/>
            <person name="Ali S."/>
            <person name="van Soolingen D."/>
            <person name="Bitter W."/>
            <person name="Pain A."/>
            <person name="Abdallah A.M."/>
        </authorList>
    </citation>
    <scope>NUCLEOTIDE SEQUENCE [LARGE SCALE GENOMIC DNA]</scope>
    <source>
        <strain evidence="4 5">ATCC 25954</strain>
    </source>
</reference>
<dbReference type="AlphaFoldDB" id="K0UY69"/>
<dbReference type="PRINTS" id="PR00455">
    <property type="entry name" value="HTHTETR"/>
</dbReference>
<dbReference type="InterPro" id="IPR023772">
    <property type="entry name" value="DNA-bd_HTH_TetR-type_CS"/>
</dbReference>
<gene>
    <name evidence="4" type="ORF">MVAC_04207</name>
</gene>
<evidence type="ECO:0000256" key="2">
    <source>
        <dbReference type="PROSITE-ProRule" id="PRU00335"/>
    </source>
</evidence>
<name>K0UY69_MYCVA</name>
<feature type="DNA-binding region" description="H-T-H motif" evidence="2">
    <location>
        <begin position="66"/>
        <end position="85"/>
    </location>
</feature>
<dbReference type="PANTHER" id="PTHR30055:SF226">
    <property type="entry name" value="HTH-TYPE TRANSCRIPTIONAL REGULATOR PKSA"/>
    <property type="match status" value="1"/>
</dbReference>
<dbReference type="PROSITE" id="PS50977">
    <property type="entry name" value="HTH_TETR_2"/>
    <property type="match status" value="1"/>
</dbReference>
<dbReference type="InterPro" id="IPR041669">
    <property type="entry name" value="TetR_C_15"/>
</dbReference>
<dbReference type="Proteomes" id="UP000006072">
    <property type="component" value="Unassembled WGS sequence"/>
</dbReference>
<keyword evidence="1 2" id="KW-0238">DNA-binding</keyword>
<dbReference type="GO" id="GO:0003700">
    <property type="term" value="F:DNA-binding transcription factor activity"/>
    <property type="evidence" value="ECO:0007669"/>
    <property type="project" value="TreeGrafter"/>
</dbReference>
<dbReference type="eggNOG" id="COG1309">
    <property type="taxonomic scope" value="Bacteria"/>
</dbReference>
<dbReference type="InterPro" id="IPR009057">
    <property type="entry name" value="Homeodomain-like_sf"/>
</dbReference>
<evidence type="ECO:0000259" key="3">
    <source>
        <dbReference type="PROSITE" id="PS50977"/>
    </source>
</evidence>
<dbReference type="InterPro" id="IPR001647">
    <property type="entry name" value="HTH_TetR"/>
</dbReference>
<dbReference type="PANTHER" id="PTHR30055">
    <property type="entry name" value="HTH-TYPE TRANSCRIPTIONAL REGULATOR RUTR"/>
    <property type="match status" value="1"/>
</dbReference>
<dbReference type="GO" id="GO:0000976">
    <property type="term" value="F:transcription cis-regulatory region binding"/>
    <property type="evidence" value="ECO:0007669"/>
    <property type="project" value="TreeGrafter"/>
</dbReference>
<dbReference type="SUPFAM" id="SSF46689">
    <property type="entry name" value="Homeodomain-like"/>
    <property type="match status" value="1"/>
</dbReference>
<sequence length="230" mass="25751">MGSLLLVWCASLTLRASPLHHGCIVRQTAVIDENRRTPRQQRSRETVNTLVEAAAQVFSREGVAATTNRIAERAGLSIGTLYQYFPDKFALLRALAERHVRDADRELTAEFARLRLAAPPFDDTMRDVLTAVVALHGDSPRLHALLHRMVAPTLKQLDEMHGFEDRICDEVAFHLKRCGRGGDDVEMTARTLIHAVDAQLHRVMMRDGFDIEDARDALMLTVERLAPPPG</sequence>
<comment type="caution">
    <text evidence="4">The sequence shown here is derived from an EMBL/GenBank/DDBJ whole genome shotgun (WGS) entry which is preliminary data.</text>
</comment>
<dbReference type="EMBL" id="ALQA01000006">
    <property type="protein sequence ID" value="EJZ11746.1"/>
    <property type="molecule type" value="Genomic_DNA"/>
</dbReference>
<proteinExistence type="predicted"/>
<evidence type="ECO:0000256" key="1">
    <source>
        <dbReference type="ARBA" id="ARBA00023125"/>
    </source>
</evidence>
<dbReference type="Gene3D" id="1.10.357.10">
    <property type="entry name" value="Tetracycline Repressor, domain 2"/>
    <property type="match status" value="1"/>
</dbReference>